<sequence>MVPENDMHMYYKKGIVYGYRAEERLEERDDVDGADDGIEVRHGGLRWRQLGFAVAHCKLDRRVANFMNVLCYQGVYRYALMEMGLDVSDIPIGMVSNVHLERCEELLLELLKRLKLMEAVGLKAEFYLVWNCVSVGHMYVAYALETVRDITVASYLIGDMTGPTIDDPLSKRYKKLGCSISSMEKGLNKYHMILTYLERTYEPIEVGDHFGRAIVCFDAAVEAAKYAFMAVDRPEGFLILAIVSLGEQVL</sequence>
<dbReference type="Pfam" id="PF02877">
    <property type="entry name" value="PARP_reg"/>
    <property type="match status" value="1"/>
</dbReference>
<keyword evidence="3" id="KW-0520">NAD</keyword>
<dbReference type="Gene3D" id="1.20.142.10">
    <property type="entry name" value="Poly(ADP-ribose) polymerase, regulatory domain"/>
    <property type="match status" value="1"/>
</dbReference>
<dbReference type="SUPFAM" id="SSF47587">
    <property type="entry name" value="Domain of poly(ADP-ribose) polymerase"/>
    <property type="match status" value="1"/>
</dbReference>
<keyword evidence="1" id="KW-0328">Glycosyltransferase</keyword>
<dbReference type="PANTHER" id="PTHR10459:SF106">
    <property type="entry name" value="PROTEIN ADP-RIBOSYLTRANSFERASE PARP3"/>
    <property type="match status" value="1"/>
</dbReference>
<dbReference type="Proteomes" id="UP001642360">
    <property type="component" value="Unassembled WGS sequence"/>
</dbReference>
<dbReference type="InterPro" id="IPR004102">
    <property type="entry name" value="Poly(ADP-ribose)pol_reg_dom"/>
</dbReference>
<feature type="domain" description="PARP alpha-helical" evidence="4">
    <location>
        <begin position="56"/>
        <end position="171"/>
    </location>
</feature>
<comment type="caution">
    <text evidence="5">The sequence shown here is derived from an EMBL/GenBank/DDBJ whole genome shotgun (WGS) entry which is preliminary data.</text>
</comment>
<evidence type="ECO:0000259" key="4">
    <source>
        <dbReference type="PROSITE" id="PS51060"/>
    </source>
</evidence>
<keyword evidence="2" id="KW-0808">Transferase</keyword>
<dbReference type="PROSITE" id="PS51060">
    <property type="entry name" value="PARP_ALPHA_HD"/>
    <property type="match status" value="1"/>
</dbReference>
<evidence type="ECO:0000256" key="3">
    <source>
        <dbReference type="ARBA" id="ARBA00023027"/>
    </source>
</evidence>
<evidence type="ECO:0000256" key="2">
    <source>
        <dbReference type="ARBA" id="ARBA00022679"/>
    </source>
</evidence>
<reference evidence="5 6" key="1">
    <citation type="submission" date="2024-02" db="EMBL/GenBank/DDBJ databases">
        <authorList>
            <person name="Vignale AGUSTIN F."/>
            <person name="Sosa J E."/>
            <person name="Modenutti C."/>
        </authorList>
    </citation>
    <scope>NUCLEOTIDE SEQUENCE [LARGE SCALE GENOMIC DNA]</scope>
</reference>
<protein>
    <recommendedName>
        <fullName evidence="4">PARP alpha-helical domain-containing protein</fullName>
    </recommendedName>
</protein>
<keyword evidence="6" id="KW-1185">Reference proteome</keyword>
<dbReference type="AlphaFoldDB" id="A0ABC8UE94"/>
<accession>A0ABC8UE94</accession>
<dbReference type="PANTHER" id="PTHR10459">
    <property type="entry name" value="DNA LIGASE"/>
    <property type="match status" value="1"/>
</dbReference>
<evidence type="ECO:0000313" key="6">
    <source>
        <dbReference type="Proteomes" id="UP001642360"/>
    </source>
</evidence>
<gene>
    <name evidence="5" type="ORF">ILEXP_LOCUS49046</name>
</gene>
<proteinExistence type="predicted"/>
<name>A0ABC8UE94_9AQUA</name>
<dbReference type="InterPro" id="IPR050800">
    <property type="entry name" value="ARTD/PARP"/>
</dbReference>
<evidence type="ECO:0000256" key="1">
    <source>
        <dbReference type="ARBA" id="ARBA00022676"/>
    </source>
</evidence>
<dbReference type="InterPro" id="IPR036616">
    <property type="entry name" value="Poly(ADP-ribose)pol_reg_dom_sf"/>
</dbReference>
<dbReference type="GO" id="GO:0016757">
    <property type="term" value="F:glycosyltransferase activity"/>
    <property type="evidence" value="ECO:0007669"/>
    <property type="project" value="UniProtKB-KW"/>
</dbReference>
<evidence type="ECO:0000313" key="5">
    <source>
        <dbReference type="EMBL" id="CAK9179103.1"/>
    </source>
</evidence>
<organism evidence="5 6">
    <name type="scientific">Ilex paraguariensis</name>
    <name type="common">yerba mate</name>
    <dbReference type="NCBI Taxonomy" id="185542"/>
    <lineage>
        <taxon>Eukaryota</taxon>
        <taxon>Viridiplantae</taxon>
        <taxon>Streptophyta</taxon>
        <taxon>Embryophyta</taxon>
        <taxon>Tracheophyta</taxon>
        <taxon>Spermatophyta</taxon>
        <taxon>Magnoliopsida</taxon>
        <taxon>eudicotyledons</taxon>
        <taxon>Gunneridae</taxon>
        <taxon>Pentapetalae</taxon>
        <taxon>asterids</taxon>
        <taxon>campanulids</taxon>
        <taxon>Aquifoliales</taxon>
        <taxon>Aquifoliaceae</taxon>
        <taxon>Ilex</taxon>
    </lineage>
</organism>
<dbReference type="EMBL" id="CAUOFW020007403">
    <property type="protein sequence ID" value="CAK9179103.1"/>
    <property type="molecule type" value="Genomic_DNA"/>
</dbReference>